<dbReference type="RefSeq" id="WP_221474202.1">
    <property type="nucleotide sequence ID" value="NZ_BAAAWZ010000001.1"/>
</dbReference>
<dbReference type="EMBL" id="JACHJJ010000023">
    <property type="protein sequence ID" value="MBB5966357.1"/>
    <property type="molecule type" value="Genomic_DNA"/>
</dbReference>
<feature type="signal peptide" evidence="1">
    <location>
        <begin position="1"/>
        <end position="17"/>
    </location>
</feature>
<protein>
    <recommendedName>
        <fullName evidence="4">Lipoprotein</fullName>
    </recommendedName>
</protein>
<dbReference type="AlphaFoldDB" id="A0A841DC54"/>
<reference evidence="2 3" key="1">
    <citation type="submission" date="2020-08" db="EMBL/GenBank/DDBJ databases">
        <title>Genomic Encyclopedia of Type Strains, Phase III (KMG-III): the genomes of soil and plant-associated and newly described type strains.</title>
        <authorList>
            <person name="Whitman W."/>
        </authorList>
    </citation>
    <scope>NUCLEOTIDE SEQUENCE [LARGE SCALE GENOMIC DNA]</scope>
    <source>
        <strain evidence="2 3">CECT 3303</strain>
    </source>
</reference>
<sequence>MTTRTTLAAAAALTALATGSAGCSSTGETAARQAAERFYAAVAGGQGERACALLTPEAAESLRTGDGTCGQAVLALGLPGGEVTGAQVWGDEAQVRLARDTVFLHRFAQGWLVRGAGCRPRGDLPYDCEVEG</sequence>
<evidence type="ECO:0008006" key="4">
    <source>
        <dbReference type="Google" id="ProtNLM"/>
    </source>
</evidence>
<keyword evidence="1" id="KW-0732">Signal</keyword>
<name>A0A841DC54_PLAVE</name>
<gene>
    <name evidence="2" type="ORF">FHS22_005648</name>
</gene>
<organism evidence="2 3">
    <name type="scientific">Planomonospora venezuelensis</name>
    <dbReference type="NCBI Taxonomy" id="1999"/>
    <lineage>
        <taxon>Bacteria</taxon>
        <taxon>Bacillati</taxon>
        <taxon>Actinomycetota</taxon>
        <taxon>Actinomycetes</taxon>
        <taxon>Streptosporangiales</taxon>
        <taxon>Streptosporangiaceae</taxon>
        <taxon>Planomonospora</taxon>
    </lineage>
</organism>
<keyword evidence="3" id="KW-1185">Reference proteome</keyword>
<feature type="chain" id="PRO_5039387209" description="Lipoprotein" evidence="1">
    <location>
        <begin position="18"/>
        <end position="132"/>
    </location>
</feature>
<comment type="caution">
    <text evidence="2">The sequence shown here is derived from an EMBL/GenBank/DDBJ whole genome shotgun (WGS) entry which is preliminary data.</text>
</comment>
<dbReference type="PROSITE" id="PS51257">
    <property type="entry name" value="PROKAR_LIPOPROTEIN"/>
    <property type="match status" value="1"/>
</dbReference>
<evidence type="ECO:0000313" key="3">
    <source>
        <dbReference type="Proteomes" id="UP000562352"/>
    </source>
</evidence>
<evidence type="ECO:0000313" key="2">
    <source>
        <dbReference type="EMBL" id="MBB5966357.1"/>
    </source>
</evidence>
<dbReference type="Proteomes" id="UP000562352">
    <property type="component" value="Unassembled WGS sequence"/>
</dbReference>
<evidence type="ECO:0000256" key="1">
    <source>
        <dbReference type="SAM" id="SignalP"/>
    </source>
</evidence>
<proteinExistence type="predicted"/>
<accession>A0A841DC54</accession>